<dbReference type="EMBL" id="JAEPRB010000028">
    <property type="protein sequence ID" value="KAG2225394.1"/>
    <property type="molecule type" value="Genomic_DNA"/>
</dbReference>
<comment type="caution">
    <text evidence="2">The sequence shown here is derived from an EMBL/GenBank/DDBJ whole genome shotgun (WGS) entry which is preliminary data.</text>
</comment>
<keyword evidence="1" id="KW-0812">Transmembrane</keyword>
<dbReference type="Proteomes" id="UP000646827">
    <property type="component" value="Unassembled WGS sequence"/>
</dbReference>
<dbReference type="AlphaFoldDB" id="A0A8H7S9R4"/>
<keyword evidence="1" id="KW-1133">Transmembrane helix</keyword>
<reference evidence="2 3" key="1">
    <citation type="submission" date="2020-12" db="EMBL/GenBank/DDBJ databases">
        <title>Metabolic potential, ecology and presence of endohyphal bacteria is reflected in genomic diversity of Mucoromycotina.</title>
        <authorList>
            <person name="Muszewska A."/>
            <person name="Okrasinska A."/>
            <person name="Steczkiewicz K."/>
            <person name="Drgas O."/>
            <person name="Orlowska M."/>
            <person name="Perlinska-Lenart U."/>
            <person name="Aleksandrzak-Piekarczyk T."/>
            <person name="Szatraj K."/>
            <person name="Zielenkiewicz U."/>
            <person name="Pilsyk S."/>
            <person name="Malc E."/>
            <person name="Mieczkowski P."/>
            <person name="Kruszewska J.S."/>
            <person name="Biernat P."/>
            <person name="Pawlowska J."/>
        </authorList>
    </citation>
    <scope>NUCLEOTIDE SEQUENCE [LARGE SCALE GENOMIC DNA]</scope>
    <source>
        <strain evidence="2 3">CBS 142.35</strain>
    </source>
</reference>
<name>A0A8H7S9R4_9FUNG</name>
<proteinExistence type="predicted"/>
<accession>A0A8H7S9R4</accession>
<sequence>MALASFIVISQRWKPTRTLYYDYEEYTQLRRFMSKETFEARMKKMNQLVIKDFPHVWIDTYLFTVAMILVIAAAIFAVIAVELDIVTWYPLCILVIPAFIACWTARRRSLYSIKLNKFHQNLNECLGNFSRMDSQYHSLQWTYRAANDSDRRNCESSLNYSRFNNCINKKHHHAAILVVEIICPPVDARSTQHRPSGTFTNNNSIGRDDITEILPMYTSVTQDIILDMGPPPQHSYFYQQQQQQQMEENSSILAFPPPIYRSYPNSTTPSFSQRSVVSTSR</sequence>
<dbReference type="OrthoDB" id="2431604at2759"/>
<organism evidence="2 3">
    <name type="scientific">Circinella minor</name>
    <dbReference type="NCBI Taxonomy" id="1195481"/>
    <lineage>
        <taxon>Eukaryota</taxon>
        <taxon>Fungi</taxon>
        <taxon>Fungi incertae sedis</taxon>
        <taxon>Mucoromycota</taxon>
        <taxon>Mucoromycotina</taxon>
        <taxon>Mucoromycetes</taxon>
        <taxon>Mucorales</taxon>
        <taxon>Lichtheimiaceae</taxon>
        <taxon>Circinella</taxon>
    </lineage>
</organism>
<feature type="transmembrane region" description="Helical" evidence="1">
    <location>
        <begin position="61"/>
        <end position="81"/>
    </location>
</feature>
<gene>
    <name evidence="2" type="ORF">INT45_010030</name>
</gene>
<keyword evidence="3" id="KW-1185">Reference proteome</keyword>
<evidence type="ECO:0000313" key="2">
    <source>
        <dbReference type="EMBL" id="KAG2225394.1"/>
    </source>
</evidence>
<feature type="transmembrane region" description="Helical" evidence="1">
    <location>
        <begin position="87"/>
        <end position="105"/>
    </location>
</feature>
<evidence type="ECO:0000313" key="3">
    <source>
        <dbReference type="Proteomes" id="UP000646827"/>
    </source>
</evidence>
<protein>
    <submittedName>
        <fullName evidence="2">Uncharacterized protein</fullName>
    </submittedName>
</protein>
<evidence type="ECO:0000256" key="1">
    <source>
        <dbReference type="SAM" id="Phobius"/>
    </source>
</evidence>
<keyword evidence="1" id="KW-0472">Membrane</keyword>